<dbReference type="SUPFAM" id="SSF161098">
    <property type="entry name" value="MetI-like"/>
    <property type="match status" value="1"/>
</dbReference>
<name>A0A2P9HQ63_9HYPH</name>
<feature type="transmembrane region" description="Helical" evidence="8">
    <location>
        <begin position="276"/>
        <end position="298"/>
    </location>
</feature>
<organism evidence="10 11">
    <name type="scientific">Ochrobactrum soli</name>
    <dbReference type="NCBI Taxonomy" id="2448455"/>
    <lineage>
        <taxon>Bacteria</taxon>
        <taxon>Pseudomonadati</taxon>
        <taxon>Pseudomonadota</taxon>
        <taxon>Alphaproteobacteria</taxon>
        <taxon>Hyphomicrobiales</taxon>
        <taxon>Brucellaceae</taxon>
        <taxon>Brucella/Ochrobactrum group</taxon>
        <taxon>Ochrobactrum</taxon>
    </lineage>
</organism>
<dbReference type="InterPro" id="IPR000515">
    <property type="entry name" value="MetI-like"/>
</dbReference>
<dbReference type="GO" id="GO:0005886">
    <property type="term" value="C:plasma membrane"/>
    <property type="evidence" value="ECO:0007669"/>
    <property type="project" value="UniProtKB-SubCell"/>
</dbReference>
<feature type="transmembrane region" description="Helical" evidence="8">
    <location>
        <begin position="46"/>
        <end position="67"/>
    </location>
</feature>
<comment type="similarity">
    <text evidence="2 8">Belongs to the binding-protein-dependent transport system permease family.</text>
</comment>
<evidence type="ECO:0000313" key="11">
    <source>
        <dbReference type="Proteomes" id="UP000246073"/>
    </source>
</evidence>
<feature type="transmembrane region" description="Helical" evidence="8">
    <location>
        <begin position="169"/>
        <end position="194"/>
    </location>
</feature>
<evidence type="ECO:0000256" key="6">
    <source>
        <dbReference type="ARBA" id="ARBA00022989"/>
    </source>
</evidence>
<feature type="transmembrane region" description="Helical" evidence="8">
    <location>
        <begin position="318"/>
        <end position="343"/>
    </location>
</feature>
<dbReference type="EMBL" id="OOFM01000005">
    <property type="protein sequence ID" value="SPL66231.1"/>
    <property type="molecule type" value="Genomic_DNA"/>
</dbReference>
<dbReference type="Gene3D" id="1.10.3720.10">
    <property type="entry name" value="MetI-like"/>
    <property type="match status" value="1"/>
</dbReference>
<protein>
    <submittedName>
        <fullName evidence="10">Nucleoside ABC transporter, permease protein 1</fullName>
    </submittedName>
</protein>
<dbReference type="PANTHER" id="PTHR43163:SF6">
    <property type="entry name" value="DIPEPTIDE TRANSPORT SYSTEM PERMEASE PROTEIN DPPB-RELATED"/>
    <property type="match status" value="1"/>
</dbReference>
<dbReference type="PANTHER" id="PTHR43163">
    <property type="entry name" value="DIPEPTIDE TRANSPORT SYSTEM PERMEASE PROTEIN DPPB-RELATED"/>
    <property type="match status" value="1"/>
</dbReference>
<evidence type="ECO:0000256" key="2">
    <source>
        <dbReference type="ARBA" id="ARBA00009306"/>
    </source>
</evidence>
<dbReference type="AlphaFoldDB" id="A0A2P9HQ63"/>
<feature type="transmembrane region" description="Helical" evidence="8">
    <location>
        <begin position="136"/>
        <end position="162"/>
    </location>
</feature>
<dbReference type="PROSITE" id="PS50928">
    <property type="entry name" value="ABC_TM1"/>
    <property type="match status" value="1"/>
</dbReference>
<accession>A0A2P9HQ63</accession>
<dbReference type="Pfam" id="PF19300">
    <property type="entry name" value="BPD_transp_1_N"/>
    <property type="match status" value="1"/>
</dbReference>
<evidence type="ECO:0000256" key="7">
    <source>
        <dbReference type="ARBA" id="ARBA00023136"/>
    </source>
</evidence>
<reference evidence="11" key="1">
    <citation type="submission" date="2017-12" db="EMBL/GenBank/DDBJ databases">
        <authorList>
            <person name="Diaz M."/>
        </authorList>
    </citation>
    <scope>NUCLEOTIDE SEQUENCE [LARGE SCALE GENOMIC DNA]</scope>
    <source>
        <strain evidence="11">FI11154</strain>
    </source>
</reference>
<dbReference type="Pfam" id="PF00528">
    <property type="entry name" value="BPD_transp_1"/>
    <property type="match status" value="1"/>
</dbReference>
<evidence type="ECO:0000256" key="8">
    <source>
        <dbReference type="RuleBase" id="RU363032"/>
    </source>
</evidence>
<dbReference type="CDD" id="cd06261">
    <property type="entry name" value="TM_PBP2"/>
    <property type="match status" value="1"/>
</dbReference>
<evidence type="ECO:0000259" key="9">
    <source>
        <dbReference type="PROSITE" id="PS50928"/>
    </source>
</evidence>
<feature type="domain" description="ABC transmembrane type-1" evidence="9">
    <location>
        <begin position="132"/>
        <end position="337"/>
    </location>
</feature>
<evidence type="ECO:0000256" key="4">
    <source>
        <dbReference type="ARBA" id="ARBA00022475"/>
    </source>
</evidence>
<keyword evidence="3 8" id="KW-0813">Transport</keyword>
<keyword evidence="6 8" id="KW-1133">Transmembrane helix</keyword>
<proteinExistence type="inferred from homology"/>
<evidence type="ECO:0000313" key="10">
    <source>
        <dbReference type="EMBL" id="SPL66231.1"/>
    </source>
</evidence>
<sequence length="352" mass="37930">MTDMPTERPDIDAQAAVAGAYRPSSRKRSGGFLRGNSLLGLIVRRILLGIVLLWAISVVIFAGTQILPGDVATAMLGQQATPQAVENIRKELGLERPAIQRYSEWLVNAVQGDLGRSYSNRQDIAKSIAPRLSNTLYLAAMSALFAIPLALLLGVISVLYAGTVIDRGIAVATLATISLPEFFVAYILIAYLAISLGLLPSSALVTSSMSGWQRLTAVALPCMTLVIAVTGHMVRMTRASLLSVMSSPYIETAQLKGLPRWRILLKHALPNALSPVINVIALNLAYLVVGVVVVEVIFVYPGMGQYMVDHVTKRDVPVVQACGLIFAAVYIGLNIIADVIVILTNPRLRHPR</sequence>
<dbReference type="GO" id="GO:0055085">
    <property type="term" value="P:transmembrane transport"/>
    <property type="evidence" value="ECO:0007669"/>
    <property type="project" value="InterPro"/>
</dbReference>
<dbReference type="Proteomes" id="UP000246073">
    <property type="component" value="Unassembled WGS sequence"/>
</dbReference>
<feature type="transmembrane region" description="Helical" evidence="8">
    <location>
        <begin position="214"/>
        <end position="234"/>
    </location>
</feature>
<dbReference type="InterPro" id="IPR045621">
    <property type="entry name" value="BPD_transp_1_N"/>
</dbReference>
<keyword evidence="4" id="KW-1003">Cell membrane</keyword>
<dbReference type="InterPro" id="IPR035906">
    <property type="entry name" value="MetI-like_sf"/>
</dbReference>
<evidence type="ECO:0000256" key="5">
    <source>
        <dbReference type="ARBA" id="ARBA00022692"/>
    </source>
</evidence>
<gene>
    <name evidence="10" type="ORF">OHAE_2098</name>
</gene>
<evidence type="ECO:0000256" key="1">
    <source>
        <dbReference type="ARBA" id="ARBA00004429"/>
    </source>
</evidence>
<evidence type="ECO:0000256" key="3">
    <source>
        <dbReference type="ARBA" id="ARBA00022448"/>
    </source>
</evidence>
<comment type="subcellular location">
    <subcellularLocation>
        <location evidence="1">Cell inner membrane</location>
        <topology evidence="1">Multi-pass membrane protein</topology>
    </subcellularLocation>
    <subcellularLocation>
        <location evidence="8">Cell membrane</location>
        <topology evidence="8">Multi-pass membrane protein</topology>
    </subcellularLocation>
</comment>
<keyword evidence="7 8" id="KW-0472">Membrane</keyword>
<keyword evidence="5 8" id="KW-0812">Transmembrane</keyword>